<feature type="region of interest" description="Disordered" evidence="1">
    <location>
        <begin position="429"/>
        <end position="469"/>
    </location>
</feature>
<name>G8TM08_NIAKG</name>
<dbReference type="AlphaFoldDB" id="G8TM08"/>
<dbReference type="PATRIC" id="fig|700598.3.peg.2495"/>
<feature type="compositionally biased region" description="Low complexity" evidence="1">
    <location>
        <begin position="458"/>
        <end position="469"/>
    </location>
</feature>
<evidence type="ECO:0000259" key="3">
    <source>
        <dbReference type="Pfam" id="PF18962"/>
    </source>
</evidence>
<dbReference type="HOGENOM" id="CLU_391203_0_0_10"/>
<dbReference type="RefSeq" id="WP_014218682.1">
    <property type="nucleotide sequence ID" value="NC_016609.1"/>
</dbReference>
<feature type="domain" description="Secretion system C-terminal sorting" evidence="3">
    <location>
        <begin position="648"/>
        <end position="704"/>
    </location>
</feature>
<dbReference type="STRING" id="700598.Niako_2426"/>
<dbReference type="Gene3D" id="2.60.40.3440">
    <property type="match status" value="1"/>
</dbReference>
<feature type="chain" id="PRO_5003517979" description="Secretion system C-terminal sorting domain-containing protein" evidence="2">
    <location>
        <begin position="21"/>
        <end position="705"/>
    </location>
</feature>
<dbReference type="KEGG" id="nko:Niako_2426"/>
<accession>G8TM08</accession>
<reference evidence="4 5" key="1">
    <citation type="submission" date="2011-12" db="EMBL/GenBank/DDBJ databases">
        <title>The complete genome of Niastella koreensis GR20-10.</title>
        <authorList>
            <consortium name="US DOE Joint Genome Institute (JGI-PGF)"/>
            <person name="Lucas S."/>
            <person name="Han J."/>
            <person name="Lapidus A."/>
            <person name="Bruce D."/>
            <person name="Goodwin L."/>
            <person name="Pitluck S."/>
            <person name="Peters L."/>
            <person name="Kyrpides N."/>
            <person name="Mavromatis K."/>
            <person name="Ivanova N."/>
            <person name="Mikhailova N."/>
            <person name="Davenport K."/>
            <person name="Saunders E."/>
            <person name="Detter J.C."/>
            <person name="Tapia R."/>
            <person name="Han C."/>
            <person name="Land M."/>
            <person name="Hauser L."/>
            <person name="Markowitz V."/>
            <person name="Cheng J.-F."/>
            <person name="Hugenholtz P."/>
            <person name="Woyke T."/>
            <person name="Wu D."/>
            <person name="Tindall B."/>
            <person name="Pomrenke H."/>
            <person name="Brambilla E."/>
            <person name="Klenk H.-P."/>
            <person name="Eisen J.A."/>
        </authorList>
    </citation>
    <scope>NUCLEOTIDE SEQUENCE [LARGE SCALE GENOMIC DNA]</scope>
    <source>
        <strain evidence="5">DSM 17620 / KACC 11465 / NBRC 106392 / GR20-10</strain>
    </source>
</reference>
<dbReference type="OrthoDB" id="9816593at2"/>
<feature type="signal peptide" evidence="2">
    <location>
        <begin position="1"/>
        <end position="20"/>
    </location>
</feature>
<proteinExistence type="predicted"/>
<gene>
    <name evidence="4" type="ordered locus">Niako_2426</name>
</gene>
<dbReference type="Pfam" id="PF18962">
    <property type="entry name" value="Por_Secre_tail"/>
    <property type="match status" value="1"/>
</dbReference>
<dbReference type="InterPro" id="IPR026444">
    <property type="entry name" value="Secre_tail"/>
</dbReference>
<dbReference type="NCBIfam" id="TIGR04183">
    <property type="entry name" value="Por_Secre_tail"/>
    <property type="match status" value="1"/>
</dbReference>
<sequence>MKKLYPLLGFLVGFSHSVFAQCISANVRSTTSINTPGYTLNSSFNTNSTATATIANLSSGMFTFTGSVAGGATWSTGVQIQNDATVGNYIFVQPTNAPSTTPANFATYTIQFAEAVTNFSLRCAGLNNNDQLTITAFNGATPITITAANFSDNVADPGNSGVITITGGNVLTGNNTAGATGVTTNRITLTIAGPVTKIVMTSGKSNNSTSTVTLGFTSFSYTRCIKVAPDVNATLVNTAVSGNVGTNDTQPTGTTYGTATALPGNPGPAVPTINANGTYTFTSAVAGIFKFTVPMCPGSVVNPDCANVNLTITVSDGLGVANKPFASTDLATTPINTAVTLKTLANDKAGNNTSVALNPASVSVTTAPLHGTTSVNSSTGAITYTPTTGYTGYDTLIYQVCDNKLPTPQCASAYQIITVIPASTTNSTVAADDYNSTPLNTNVSGNIKDNDNDPENNTQTVTGQTTTTPGKGTLTLLANGSYTFAPVNGFTGPVNYVYQTCDNGSPVACTNATLYLLVFPSAPLPLELISFTAIAHNGNAQLTWTTAEQNNVSRFDIERSDLSPTSYTTVGTVPVNNGTAGTYFFTDLHAGDRIKTGSYRLKIIDIDGHFKYSPIRTVDFGNQQSCTVLPTAVRAGEPVTLFAGASTTQERYTGQLYNSFGQLIQEWTGVTDTFRQIETANLRKGMYFIKIIQQTGSTTKKFVVQ</sequence>
<evidence type="ECO:0000313" key="5">
    <source>
        <dbReference type="Proteomes" id="UP000005438"/>
    </source>
</evidence>
<dbReference type="Pfam" id="PF17963">
    <property type="entry name" value="Big_9"/>
    <property type="match status" value="2"/>
</dbReference>
<feature type="compositionally biased region" description="Polar residues" evidence="1">
    <location>
        <begin position="429"/>
        <end position="447"/>
    </location>
</feature>
<dbReference type="Proteomes" id="UP000005438">
    <property type="component" value="Chromosome"/>
</dbReference>
<organism evidence="4 5">
    <name type="scientific">Niastella koreensis (strain DSM 17620 / KACC 11465 / NBRC 106392 / GR20-10)</name>
    <dbReference type="NCBI Taxonomy" id="700598"/>
    <lineage>
        <taxon>Bacteria</taxon>
        <taxon>Pseudomonadati</taxon>
        <taxon>Bacteroidota</taxon>
        <taxon>Chitinophagia</taxon>
        <taxon>Chitinophagales</taxon>
        <taxon>Chitinophagaceae</taxon>
        <taxon>Niastella</taxon>
    </lineage>
</organism>
<evidence type="ECO:0000256" key="2">
    <source>
        <dbReference type="SAM" id="SignalP"/>
    </source>
</evidence>
<protein>
    <recommendedName>
        <fullName evidence="3">Secretion system C-terminal sorting domain-containing protein</fullName>
    </recommendedName>
</protein>
<evidence type="ECO:0000256" key="1">
    <source>
        <dbReference type="SAM" id="MobiDB-lite"/>
    </source>
</evidence>
<dbReference type="eggNOG" id="COG1361">
    <property type="taxonomic scope" value="Bacteria"/>
</dbReference>
<keyword evidence="2" id="KW-0732">Signal</keyword>
<evidence type="ECO:0000313" key="4">
    <source>
        <dbReference type="EMBL" id="AEV98768.1"/>
    </source>
</evidence>
<dbReference type="eggNOG" id="COG3210">
    <property type="taxonomic scope" value="Bacteria"/>
</dbReference>
<dbReference type="EMBL" id="CP003178">
    <property type="protein sequence ID" value="AEV98768.1"/>
    <property type="molecule type" value="Genomic_DNA"/>
</dbReference>